<sequence>MKKESFTHGLFDCFGDFGTCILSCCCPCVTYGQNLQRAEGKDGCCMDATFYLFTMFCGLHSCCGCYGRGRVRHATNITEGSVGDCCAHLFCAPCALTQEKRELDSCGR</sequence>
<proteinExistence type="predicted"/>
<dbReference type="GeneID" id="18236758"/>
<protein>
    <recommendedName>
        <fullName evidence="3">PLAC8 family protein</fullName>
    </recommendedName>
</protein>
<dbReference type="PANTHER" id="PTHR15907">
    <property type="entry name" value="DUF614 FAMILY PROTEIN-RELATED"/>
    <property type="match status" value="1"/>
</dbReference>
<accession>F4P8E8</accession>
<gene>
    <name evidence="1" type="ORF">BATDEDRAFT_13059</name>
</gene>
<dbReference type="OMA" id="LPAEPCC"/>
<dbReference type="Proteomes" id="UP000007241">
    <property type="component" value="Unassembled WGS sequence"/>
</dbReference>
<keyword evidence="2" id="KW-1185">Reference proteome</keyword>
<reference evidence="1 2" key="1">
    <citation type="submission" date="2009-12" db="EMBL/GenBank/DDBJ databases">
        <title>The draft genome of Batrachochytrium dendrobatidis.</title>
        <authorList>
            <consortium name="US DOE Joint Genome Institute (JGI-PGF)"/>
            <person name="Kuo A."/>
            <person name="Salamov A."/>
            <person name="Schmutz J."/>
            <person name="Lucas S."/>
            <person name="Pitluck S."/>
            <person name="Rosenblum E."/>
            <person name="Stajich J."/>
            <person name="Eisen M."/>
            <person name="Grigoriev I.V."/>
        </authorList>
    </citation>
    <scope>NUCLEOTIDE SEQUENCE [LARGE SCALE GENOMIC DNA]</scope>
    <source>
        <strain evidence="2">JAM81 / FGSC 10211</strain>
    </source>
</reference>
<dbReference type="AlphaFoldDB" id="F4P8E8"/>
<dbReference type="STRING" id="684364.F4P8E8"/>
<evidence type="ECO:0000313" key="1">
    <source>
        <dbReference type="EMBL" id="EGF78423.1"/>
    </source>
</evidence>
<evidence type="ECO:0000313" key="2">
    <source>
        <dbReference type="Proteomes" id="UP000007241"/>
    </source>
</evidence>
<evidence type="ECO:0008006" key="3">
    <source>
        <dbReference type="Google" id="ProtNLM"/>
    </source>
</evidence>
<dbReference type="InterPro" id="IPR006461">
    <property type="entry name" value="PLAC_motif_containing"/>
</dbReference>
<organism evidence="1 2">
    <name type="scientific">Batrachochytrium dendrobatidis (strain JAM81 / FGSC 10211)</name>
    <name type="common">Frog chytrid fungus</name>
    <dbReference type="NCBI Taxonomy" id="684364"/>
    <lineage>
        <taxon>Eukaryota</taxon>
        <taxon>Fungi</taxon>
        <taxon>Fungi incertae sedis</taxon>
        <taxon>Chytridiomycota</taxon>
        <taxon>Chytridiomycota incertae sedis</taxon>
        <taxon>Chytridiomycetes</taxon>
        <taxon>Rhizophydiales</taxon>
        <taxon>Rhizophydiales incertae sedis</taxon>
        <taxon>Batrachochytrium</taxon>
    </lineage>
</organism>
<dbReference type="HOGENOM" id="CLU_083147_1_2_1"/>
<dbReference type="RefSeq" id="XP_006680626.1">
    <property type="nucleotide sequence ID" value="XM_006680563.1"/>
</dbReference>
<dbReference type="EMBL" id="GL882888">
    <property type="protein sequence ID" value="EGF78423.1"/>
    <property type="molecule type" value="Genomic_DNA"/>
</dbReference>
<dbReference type="OrthoDB" id="1045822at2759"/>
<dbReference type="NCBIfam" id="TIGR01571">
    <property type="entry name" value="A_thal_Cys_rich"/>
    <property type="match status" value="1"/>
</dbReference>
<dbReference type="Pfam" id="PF04749">
    <property type="entry name" value="PLAC8"/>
    <property type="match status" value="1"/>
</dbReference>
<name>F4P8E8_BATDJ</name>
<dbReference type="InParanoid" id="F4P8E8"/>